<dbReference type="EMBL" id="MEXR01000024">
    <property type="protein sequence ID" value="OGD09743.1"/>
    <property type="molecule type" value="Genomic_DNA"/>
</dbReference>
<reference evidence="7 8" key="1">
    <citation type="journal article" date="2016" name="Nat. Commun.">
        <title>Thousands of microbial genomes shed light on interconnected biogeochemical processes in an aquifer system.</title>
        <authorList>
            <person name="Anantharaman K."/>
            <person name="Brown C.T."/>
            <person name="Hug L.A."/>
            <person name="Sharon I."/>
            <person name="Castelle C.J."/>
            <person name="Probst A.J."/>
            <person name="Thomas B.C."/>
            <person name="Singh A."/>
            <person name="Wilkins M.J."/>
            <person name="Karaoz U."/>
            <person name="Brodie E.L."/>
            <person name="Williams K.H."/>
            <person name="Hubbard S.S."/>
            <person name="Banfield J.F."/>
        </authorList>
    </citation>
    <scope>NUCLEOTIDE SEQUENCE [LARGE SCALE GENOMIC DNA]</scope>
</reference>
<dbReference type="GO" id="GO:0016616">
    <property type="term" value="F:oxidoreductase activity, acting on the CH-OH group of donors, NAD or NADP as acceptor"/>
    <property type="evidence" value="ECO:0007669"/>
    <property type="project" value="InterPro"/>
</dbReference>
<dbReference type="STRING" id="1797263.A2397_01125"/>
<dbReference type="Pfam" id="PF02826">
    <property type="entry name" value="2-Hacid_dh_C"/>
    <property type="match status" value="1"/>
</dbReference>
<dbReference type="InterPro" id="IPR050418">
    <property type="entry name" value="D-iso_2-hydroxyacid_DH_PdxB"/>
</dbReference>
<dbReference type="AlphaFoldDB" id="A0A1F4ZTI4"/>
<dbReference type="InterPro" id="IPR029752">
    <property type="entry name" value="D-isomer_DH_CS1"/>
</dbReference>
<name>A0A1F4ZTI4_9BACT</name>
<organism evidence="7 8">
    <name type="scientific">Candidatus Amesbacteria bacterium RIFOXYB1_FULL_44_23</name>
    <dbReference type="NCBI Taxonomy" id="1797263"/>
    <lineage>
        <taxon>Bacteria</taxon>
        <taxon>Candidatus Amesiibacteriota</taxon>
    </lineage>
</organism>
<feature type="domain" description="D-isomer specific 2-hydroxyacid dehydrogenase catalytic" evidence="5">
    <location>
        <begin position="4"/>
        <end position="313"/>
    </location>
</feature>
<keyword evidence="2 4" id="KW-0560">Oxidoreductase</keyword>
<evidence type="ECO:0000256" key="3">
    <source>
        <dbReference type="ARBA" id="ARBA00023027"/>
    </source>
</evidence>
<evidence type="ECO:0000313" key="8">
    <source>
        <dbReference type="Proteomes" id="UP000176424"/>
    </source>
</evidence>
<evidence type="ECO:0000256" key="4">
    <source>
        <dbReference type="RuleBase" id="RU003719"/>
    </source>
</evidence>
<evidence type="ECO:0000256" key="2">
    <source>
        <dbReference type="ARBA" id="ARBA00023002"/>
    </source>
</evidence>
<evidence type="ECO:0000313" key="7">
    <source>
        <dbReference type="EMBL" id="OGD09743.1"/>
    </source>
</evidence>
<proteinExistence type="inferred from homology"/>
<evidence type="ECO:0000259" key="6">
    <source>
        <dbReference type="Pfam" id="PF02826"/>
    </source>
</evidence>
<accession>A0A1F4ZTI4</accession>
<dbReference type="SUPFAM" id="SSF52283">
    <property type="entry name" value="Formate/glycerate dehydrogenase catalytic domain-like"/>
    <property type="match status" value="1"/>
</dbReference>
<keyword evidence="3" id="KW-0520">NAD</keyword>
<dbReference type="SUPFAM" id="SSF51735">
    <property type="entry name" value="NAD(P)-binding Rossmann-fold domains"/>
    <property type="match status" value="1"/>
</dbReference>
<dbReference type="InterPro" id="IPR006139">
    <property type="entry name" value="D-isomer_2_OHA_DH_cat_dom"/>
</dbReference>
<evidence type="ECO:0008006" key="9">
    <source>
        <dbReference type="Google" id="ProtNLM"/>
    </source>
</evidence>
<dbReference type="Pfam" id="PF00389">
    <property type="entry name" value="2-Hacid_dh"/>
    <property type="match status" value="1"/>
</dbReference>
<dbReference type="InterPro" id="IPR006140">
    <property type="entry name" value="D-isomer_DH_NAD-bd"/>
</dbReference>
<dbReference type="Gene3D" id="3.40.50.720">
    <property type="entry name" value="NAD(P)-binding Rossmann-like Domain"/>
    <property type="match status" value="2"/>
</dbReference>
<evidence type="ECO:0000256" key="1">
    <source>
        <dbReference type="ARBA" id="ARBA00005854"/>
    </source>
</evidence>
<gene>
    <name evidence="7" type="ORF">A2397_01125</name>
</gene>
<dbReference type="Proteomes" id="UP000176424">
    <property type="component" value="Unassembled WGS sequence"/>
</dbReference>
<dbReference type="PROSITE" id="PS00065">
    <property type="entry name" value="D_2_HYDROXYACID_DH_1"/>
    <property type="match status" value="1"/>
</dbReference>
<feature type="domain" description="D-isomer specific 2-hydroxyacid dehydrogenase NAD-binding" evidence="6">
    <location>
        <begin position="118"/>
        <end position="277"/>
    </location>
</feature>
<dbReference type="InterPro" id="IPR036291">
    <property type="entry name" value="NAD(P)-bd_dom_sf"/>
</dbReference>
<sequence length="315" mass="34230">MKIVIFNPKDSFSQKLQDQLSSLGQVTYTKDRETLPLDTLLDMAKGADIVGCDPDPLGGFEKAKEKLSAIINSLPNLKGVCLSTTSFGWIDLDLCKKRQIPVSNVPGYSKESVAEQAIAFILGASKRIFVSDRRTNQGKYFLDLGFEVRGKTLGVIGLGSIGSATAKLAKGVGMKVIAFNRSPKKMAGVTMVSLEKLLEQSDFISLNTTHESANDNMIGKSELNRMKKGVIIVNTVDRALVDEQAMAQALKSGQVDTYVYEGEDLIHTPLAGLENAIGFKGFAWYTKEALENLYKIFVGNVVALAKGKPQNLVSK</sequence>
<dbReference type="PANTHER" id="PTHR43761:SF1">
    <property type="entry name" value="D-ISOMER SPECIFIC 2-HYDROXYACID DEHYDROGENASE CATALYTIC DOMAIN-CONTAINING PROTEIN-RELATED"/>
    <property type="match status" value="1"/>
</dbReference>
<dbReference type="GO" id="GO:0051287">
    <property type="term" value="F:NAD binding"/>
    <property type="evidence" value="ECO:0007669"/>
    <property type="project" value="InterPro"/>
</dbReference>
<protein>
    <recommendedName>
        <fullName evidence="9">D-isomer specific 2-hydroxyacid dehydrogenase NAD-binding domain-containing protein</fullName>
    </recommendedName>
</protein>
<dbReference type="PANTHER" id="PTHR43761">
    <property type="entry name" value="D-ISOMER SPECIFIC 2-HYDROXYACID DEHYDROGENASE FAMILY PROTEIN (AFU_ORTHOLOGUE AFUA_1G13630)"/>
    <property type="match status" value="1"/>
</dbReference>
<comment type="caution">
    <text evidence="7">The sequence shown here is derived from an EMBL/GenBank/DDBJ whole genome shotgun (WGS) entry which is preliminary data.</text>
</comment>
<comment type="similarity">
    <text evidence="1 4">Belongs to the D-isomer specific 2-hydroxyacid dehydrogenase family.</text>
</comment>
<evidence type="ECO:0000259" key="5">
    <source>
        <dbReference type="Pfam" id="PF00389"/>
    </source>
</evidence>